<feature type="domain" description="Glucose/Sorbosone dehydrogenase" evidence="2">
    <location>
        <begin position="69"/>
        <end position="395"/>
    </location>
</feature>
<organism evidence="3 4">
    <name type="scientific">Uruburuella testudinis</name>
    <dbReference type="NCBI Taxonomy" id="1282863"/>
    <lineage>
        <taxon>Bacteria</taxon>
        <taxon>Pseudomonadati</taxon>
        <taxon>Pseudomonadota</taxon>
        <taxon>Betaproteobacteria</taxon>
        <taxon>Neisseriales</taxon>
        <taxon>Neisseriaceae</taxon>
        <taxon>Uruburuella</taxon>
    </lineage>
</organism>
<accession>A0ABY4DQY1</accession>
<dbReference type="EMBL" id="CP091508">
    <property type="protein sequence ID" value="UOO81445.1"/>
    <property type="molecule type" value="Genomic_DNA"/>
</dbReference>
<dbReference type="RefSeq" id="WP_244784585.1">
    <property type="nucleotide sequence ID" value="NZ_CP091508.1"/>
</dbReference>
<dbReference type="PANTHER" id="PTHR19328">
    <property type="entry name" value="HEDGEHOG-INTERACTING PROTEIN"/>
    <property type="match status" value="1"/>
</dbReference>
<evidence type="ECO:0000313" key="3">
    <source>
        <dbReference type="EMBL" id="UOO81445.1"/>
    </source>
</evidence>
<dbReference type="SUPFAM" id="SSF50952">
    <property type="entry name" value="Soluble quinoprotein glucose dehydrogenase"/>
    <property type="match status" value="1"/>
</dbReference>
<name>A0ABY4DQY1_9NEIS</name>
<sequence>MSQMSISSRFVLPALLALSAAACAENSADTNKTASAVTASAAVETAAAIQAHPVDAAEKWQWQTMAQGLNHPWGLAFLPDGSFLITERSGTLRVADAGGQLSEPLGGLPEIDVGGQGGLLDVVPDTDFARSRRVYFCFSEPGRGGNSTALAEGVLAADKRSLTEVKTLFSQQPKVSSRNHFGCRIALTSEHIFMSMGDRYSRREDAQNLNNHIGKIVCLNRDGSIPADNPFVNQSDARGEIWSYGHRNVQGLTLDSRGRLWANEHGAQGGDEINRIEAGKNYGWPVISYGKDYGGGKIGEGSAKAGMQQPLYYWDPSIAPSGMAFVGKNPYGSDWNGNLLIGALKFGYLARLMLEDGKVVREEKIEVGERVRDVRQASDGTIYILTDSSNGKLMKLLPR</sequence>
<dbReference type="InterPro" id="IPR012938">
    <property type="entry name" value="Glc/Sorbosone_DH"/>
</dbReference>
<reference evidence="3 4" key="1">
    <citation type="journal article" date="2022" name="Res Sq">
        <title>Evolution of multicellular longitudinally dividing oral cavity symbionts (Neisseriaceae).</title>
        <authorList>
            <person name="Nyongesa S."/>
            <person name="Weber P."/>
            <person name="Bernet E."/>
            <person name="Pullido F."/>
            <person name="Nieckarz M."/>
            <person name="Delaby M."/>
            <person name="Nieves C."/>
            <person name="Viehboeck T."/>
            <person name="Krause N."/>
            <person name="Rivera-Millot A."/>
            <person name="Nakamura A."/>
            <person name="Vischer N."/>
            <person name="VanNieuwenhze M."/>
            <person name="Brun Y."/>
            <person name="Cava F."/>
            <person name="Bulgheresi S."/>
            <person name="Veyrier F."/>
        </authorList>
    </citation>
    <scope>NUCLEOTIDE SEQUENCE [LARGE SCALE GENOMIC DNA]</scope>
    <source>
        <strain evidence="3 4">CCUG 63373m</strain>
    </source>
</reference>
<dbReference type="Gene3D" id="2.120.10.30">
    <property type="entry name" value="TolB, C-terminal domain"/>
    <property type="match status" value="1"/>
</dbReference>
<dbReference type="InterPro" id="IPR011042">
    <property type="entry name" value="6-blade_b-propeller_TolB-like"/>
</dbReference>
<dbReference type="InterPro" id="IPR011041">
    <property type="entry name" value="Quinoprot_gluc/sorb_DH_b-prop"/>
</dbReference>
<dbReference type="Proteomes" id="UP000829817">
    <property type="component" value="Chromosome"/>
</dbReference>
<evidence type="ECO:0000259" key="2">
    <source>
        <dbReference type="Pfam" id="PF07995"/>
    </source>
</evidence>
<dbReference type="PANTHER" id="PTHR19328:SF75">
    <property type="entry name" value="ALDOSE SUGAR DEHYDROGENASE YLII"/>
    <property type="match status" value="1"/>
</dbReference>
<keyword evidence="4" id="KW-1185">Reference proteome</keyword>
<proteinExistence type="predicted"/>
<keyword evidence="1" id="KW-0732">Signal</keyword>
<evidence type="ECO:0000313" key="4">
    <source>
        <dbReference type="Proteomes" id="UP000829817"/>
    </source>
</evidence>
<protein>
    <submittedName>
        <fullName evidence="3">PQQ-dependent sugar dehydrogenase</fullName>
    </submittedName>
</protein>
<feature type="signal peptide" evidence="1">
    <location>
        <begin position="1"/>
        <end position="24"/>
    </location>
</feature>
<feature type="chain" id="PRO_5046093131" evidence="1">
    <location>
        <begin position="25"/>
        <end position="399"/>
    </location>
</feature>
<gene>
    <name evidence="3" type="ORF">LVJ83_10880</name>
</gene>
<dbReference type="Pfam" id="PF07995">
    <property type="entry name" value="GSDH"/>
    <property type="match status" value="1"/>
</dbReference>
<evidence type="ECO:0000256" key="1">
    <source>
        <dbReference type="SAM" id="SignalP"/>
    </source>
</evidence>